<feature type="transmembrane region" description="Helical" evidence="1">
    <location>
        <begin position="57"/>
        <end position="78"/>
    </location>
</feature>
<dbReference type="PANTHER" id="PTHR34220">
    <property type="entry name" value="SENSOR HISTIDINE KINASE YPDA"/>
    <property type="match status" value="1"/>
</dbReference>
<keyword evidence="1" id="KW-1133">Transmembrane helix</keyword>
<evidence type="ECO:0000313" key="4">
    <source>
        <dbReference type="Proteomes" id="UP000199249"/>
    </source>
</evidence>
<name>A0A1H3CXH2_9BACT</name>
<feature type="transmembrane region" description="Helical" evidence="1">
    <location>
        <begin position="27"/>
        <end position="45"/>
    </location>
</feature>
<dbReference type="PANTHER" id="PTHR34220:SF7">
    <property type="entry name" value="SENSOR HISTIDINE KINASE YPDA"/>
    <property type="match status" value="1"/>
</dbReference>
<dbReference type="AlphaFoldDB" id="A0A1H3CXH2"/>
<organism evidence="3 4">
    <name type="scientific">Hymenobacter psychrophilus</name>
    <dbReference type="NCBI Taxonomy" id="651662"/>
    <lineage>
        <taxon>Bacteria</taxon>
        <taxon>Pseudomonadati</taxon>
        <taxon>Bacteroidota</taxon>
        <taxon>Cytophagia</taxon>
        <taxon>Cytophagales</taxon>
        <taxon>Hymenobacteraceae</taxon>
        <taxon>Hymenobacter</taxon>
    </lineage>
</organism>
<dbReference type="Gene3D" id="3.30.565.10">
    <property type="entry name" value="Histidine kinase-like ATPase, C-terminal domain"/>
    <property type="match status" value="1"/>
</dbReference>
<sequence>MKKRLNTLRPLARVPGFSGLPLGTGRLLRHALLWALFAGFQYFVFSQWQQGLLVTSGFVLTNSAAAMAGFYFFSAVVLPRWLLRGRWLLTLAGLVGIYYLWALLSFGFFAWLDYRSLISPDAHKYMHRVLDYGLWGGVFAWRAVSMGLSDFVVTVLPPILLRFIVFLLRSSNQSLRLERENLNLEVNFLKAQINPHFLFNTLNNLYLLVVKQDERAPVMVEHLTHLMHYTVHESDAPLVPLDRETGFLGAYLELERLRYGPKVRIDYRASGSWAAYRVTPLLFFPFVENAFKHGVDSSLEASWVEIELTAADGWLHLAVRNSFSPEAAPRAVGGVGIANVQKRLALHYAPADYALTITRHPETYTYAVTLRLRLQPAEAAAPVAATRLLPLPHP</sequence>
<dbReference type="EMBL" id="FNOV01000002">
    <property type="protein sequence ID" value="SDX58588.1"/>
    <property type="molecule type" value="Genomic_DNA"/>
</dbReference>
<dbReference type="GO" id="GO:0016020">
    <property type="term" value="C:membrane"/>
    <property type="evidence" value="ECO:0007669"/>
    <property type="project" value="InterPro"/>
</dbReference>
<keyword evidence="4" id="KW-1185">Reference proteome</keyword>
<evidence type="ECO:0000256" key="1">
    <source>
        <dbReference type="SAM" id="Phobius"/>
    </source>
</evidence>
<dbReference type="InterPro" id="IPR050640">
    <property type="entry name" value="Bact_2-comp_sensor_kinase"/>
</dbReference>
<feature type="domain" description="Signal transduction histidine kinase internal region" evidence="2">
    <location>
        <begin position="185"/>
        <end position="262"/>
    </location>
</feature>
<keyword evidence="3" id="KW-0418">Kinase</keyword>
<dbReference type="InterPro" id="IPR010559">
    <property type="entry name" value="Sig_transdc_His_kin_internal"/>
</dbReference>
<protein>
    <submittedName>
        <fullName evidence="3">Histidine kinase</fullName>
    </submittedName>
</protein>
<reference evidence="4" key="1">
    <citation type="submission" date="2016-10" db="EMBL/GenBank/DDBJ databases">
        <authorList>
            <person name="Varghese N."/>
            <person name="Submissions S."/>
        </authorList>
    </citation>
    <scope>NUCLEOTIDE SEQUENCE [LARGE SCALE GENOMIC DNA]</scope>
    <source>
        <strain evidence="4">CGMCC 1.8975</strain>
    </source>
</reference>
<feature type="transmembrane region" description="Helical" evidence="1">
    <location>
        <begin position="87"/>
        <end position="112"/>
    </location>
</feature>
<evidence type="ECO:0000313" key="3">
    <source>
        <dbReference type="EMBL" id="SDX58588.1"/>
    </source>
</evidence>
<keyword evidence="1" id="KW-0472">Membrane</keyword>
<proteinExistence type="predicted"/>
<dbReference type="Pfam" id="PF06580">
    <property type="entry name" value="His_kinase"/>
    <property type="match status" value="1"/>
</dbReference>
<accession>A0A1H3CXH2</accession>
<dbReference type="RefSeq" id="WP_092737856.1">
    <property type="nucleotide sequence ID" value="NZ_FNOV01000002.1"/>
</dbReference>
<keyword evidence="3" id="KW-0808">Transferase</keyword>
<evidence type="ECO:0000259" key="2">
    <source>
        <dbReference type="Pfam" id="PF06580"/>
    </source>
</evidence>
<gene>
    <name evidence="3" type="ORF">SAMN04488069_102142</name>
</gene>
<dbReference type="GO" id="GO:0000155">
    <property type="term" value="F:phosphorelay sensor kinase activity"/>
    <property type="evidence" value="ECO:0007669"/>
    <property type="project" value="InterPro"/>
</dbReference>
<dbReference type="STRING" id="651662.SAMN04488069_102142"/>
<dbReference type="Proteomes" id="UP000199249">
    <property type="component" value="Unassembled WGS sequence"/>
</dbReference>
<dbReference type="InterPro" id="IPR036890">
    <property type="entry name" value="HATPase_C_sf"/>
</dbReference>
<keyword evidence="1" id="KW-0812">Transmembrane</keyword>
<dbReference type="OrthoDB" id="9792992at2"/>